<dbReference type="InterPro" id="IPR002110">
    <property type="entry name" value="Ankyrin_rpt"/>
</dbReference>
<dbReference type="SUPFAM" id="SSF48403">
    <property type="entry name" value="Ankyrin repeat"/>
    <property type="match status" value="2"/>
</dbReference>
<dbReference type="EMBL" id="JAQQWK010000011">
    <property type="protein sequence ID" value="KAK8024573.1"/>
    <property type="molecule type" value="Genomic_DNA"/>
</dbReference>
<dbReference type="Gene3D" id="3.40.50.300">
    <property type="entry name" value="P-loop containing nucleotide triphosphate hydrolases"/>
    <property type="match status" value="1"/>
</dbReference>
<feature type="repeat" description="ANK" evidence="3">
    <location>
        <begin position="913"/>
        <end position="945"/>
    </location>
</feature>
<feature type="repeat" description="ANK" evidence="3">
    <location>
        <begin position="1187"/>
        <end position="1219"/>
    </location>
</feature>
<proteinExistence type="predicted"/>
<feature type="region of interest" description="Disordered" evidence="4">
    <location>
        <begin position="1079"/>
        <end position="1103"/>
    </location>
</feature>
<dbReference type="Pfam" id="PF00023">
    <property type="entry name" value="Ank"/>
    <property type="match status" value="2"/>
</dbReference>
<feature type="repeat" description="ANK" evidence="3">
    <location>
        <begin position="1355"/>
        <end position="1387"/>
    </location>
</feature>
<feature type="domain" description="Nephrocystin 3-like N-terminal" evidence="5">
    <location>
        <begin position="337"/>
        <end position="522"/>
    </location>
</feature>
<dbReference type="InterPro" id="IPR056884">
    <property type="entry name" value="NPHP3-like_N"/>
</dbReference>
<dbReference type="PROSITE" id="PS50297">
    <property type="entry name" value="ANK_REP_REGION"/>
    <property type="match status" value="6"/>
</dbReference>
<dbReference type="PANTHER" id="PTHR24198:SF165">
    <property type="entry name" value="ANKYRIN REPEAT-CONTAINING PROTEIN-RELATED"/>
    <property type="match status" value="1"/>
</dbReference>
<feature type="repeat" description="ANK" evidence="3">
    <location>
        <begin position="1388"/>
        <end position="1420"/>
    </location>
</feature>
<evidence type="ECO:0000259" key="5">
    <source>
        <dbReference type="Pfam" id="PF24883"/>
    </source>
</evidence>
<feature type="compositionally biased region" description="Basic and acidic residues" evidence="4">
    <location>
        <begin position="1673"/>
        <end position="1682"/>
    </location>
</feature>
<dbReference type="Pfam" id="PF12796">
    <property type="entry name" value="Ank_2"/>
    <property type="match status" value="3"/>
</dbReference>
<dbReference type="InterPro" id="IPR027417">
    <property type="entry name" value="P-loop_NTPase"/>
</dbReference>
<accession>A0ABR1S363</accession>
<evidence type="ECO:0000256" key="2">
    <source>
        <dbReference type="ARBA" id="ARBA00023043"/>
    </source>
</evidence>
<organism evidence="6 7">
    <name type="scientific">Apiospora rasikravindrae</name>
    <dbReference type="NCBI Taxonomy" id="990691"/>
    <lineage>
        <taxon>Eukaryota</taxon>
        <taxon>Fungi</taxon>
        <taxon>Dikarya</taxon>
        <taxon>Ascomycota</taxon>
        <taxon>Pezizomycotina</taxon>
        <taxon>Sordariomycetes</taxon>
        <taxon>Xylariomycetidae</taxon>
        <taxon>Amphisphaeriales</taxon>
        <taxon>Apiosporaceae</taxon>
        <taxon>Apiospora</taxon>
    </lineage>
</organism>
<evidence type="ECO:0000313" key="7">
    <source>
        <dbReference type="Proteomes" id="UP001444661"/>
    </source>
</evidence>
<feature type="region of interest" description="Disordered" evidence="4">
    <location>
        <begin position="1650"/>
        <end position="1722"/>
    </location>
</feature>
<evidence type="ECO:0000313" key="6">
    <source>
        <dbReference type="EMBL" id="KAK8024573.1"/>
    </source>
</evidence>
<dbReference type="SMART" id="SM00248">
    <property type="entry name" value="ANK"/>
    <property type="match status" value="13"/>
</dbReference>
<dbReference type="InterPro" id="IPR036770">
    <property type="entry name" value="Ankyrin_rpt-contain_sf"/>
</dbReference>
<sequence>MEISSHNREDSRQDGLDTPAAAAERQVQFRDGHIVQTDTTASTSVSFLRGEILEDGDTAQSPNPIVAKWALEMRTLTDEQRERFLKEVPDGDLNKFANSIEEIITQRIKSSRTLQVANAMAPLGQLVDMTKPFADTVRSAFPPAGLILGGISLLLSITKKFADYQESVVLFLQKVLTNHKLFERFRTTIPETTEIQLILIEIYGDLLKFLAAAVKPFIDKKGRARMTLVPVAKSLWKPFDAEFGNLEKHLDNHLSAFDRALLLHSQKEQTTMSKLQGRTYEMIQGADQRRSLFEKQSGVKETAKEQEELRKEILGWIPHSSFDHIQDDKHSNSLSTTGRWLFDHDSFRTWKDGGPSNILWITGKAGSGKSHLAAHTIHNIRESCRVRAPLLVGDQDDKAHALAFIYCSSNANAKTSSGSVPIISALLGSLLRQLYAQLPRDKNVETIRNRYMDSKFDGLRRAEIKDGIRSVVRDFSRVYMIVDGLDECSGLPGDDFNDLCQFFGSLAAKELANSARVVIFSRPGYSAITSALPNPLGIQVDDGSNANDIKTFIQERTVDMTKKPSALQQIRNNLLDGAEGVFLWVSLSIKIIELETSDRAKMAAAQNTWQGLGGSLKALLWIANSQEPLSKEELIHALSFEPGMESLNSDDIIDEKVILPSCSDLLVKKHDQYELLHFSLAEFLRSEAASEILHSKHPWGKDDEPDAVLASLCMGYLLLDEFKRGPIDTWKGFKNLVKRFPLLRHAALHWGTYLQRSIGPENTSLACDVLRRSKTRNLAMQALAIYTKRGHSSIFPWPGSARILHVIAAFGLEELLRWFPEALTQINLPDGFLLYPIDYAILRKHKAMAMWLLSRGKVFKSQPTESNSDRNEATTQPLNHHVSLVPEAAKNRWPGMVSSLIAAGFDKDAKDRTCNTAWHHAAHHGDLDTAGVLIKSGANPNTKNRFELTPLIAAARWADITMLQRLLDCGADANIQTSKGTALHELAMRTEDNTAAGMIRFLCEHGADTEKLDQNGCTPLLFAARLDNIAALEALLSKGAHLAARNRDQSNVLHIASAHGSLKVLKFLLTDRNAGKIEPRAFAMQKDDRDTSPDPLNGRPGRNPVADINSLCCADNNGWWPLHSAVVSEKIECAEYICNFDSDQINKQDLDGFTPLHFAVVSSQVLMIDFLLDRGADINNIYGPAKNLVSPLHLAMRGQPLEVAAALLKRGADPNLENMDGTSAWDFAAMWGDQTTMRFVLDNDSVLREDEDRLRRLLEAAIDHQNIEVFTLLLSPYGQHSLLSKAELPRNCGLWAIQSGSREIWQMLVFRDSSLATATDPDGAGTLHYAAMYGRTNLMSQMCEMDIDFNQTGFCNRSPLIYAARSNMPSMVKLLCDKGVDVNHTDSYGRTALHYSSGTGCRNAMESLLQAGADVRIRDITGFTAAEYAPSSISMLRGGGTEGLQYFNVDFCSSCHTIFTREGQGAQQELYTLEYALRSVRRALFDVSQFGINILLRILDSVTALWGYFQEKEKQYRNWFKRYNPEARCEQLTPGWILVRTVIKLKGLSESGGNGEGTAGALGRTVRVVAGSDERELTYSFRYLNGKCSPAWENPHITAGSSHQFLKVCSLEELPDEDRVFFDEEGTLSNSFLERLGETIANLDINQVSTDTEHKSGSWPLETTMNLTYPSEPSRENIERPLPDNPGPAQAPNDSRQTGHDEENSDNPLGLSGESGGTSTFKIDVDEVRESLTQKMRRLQPDDDSLMRGEGFVLETAWSLVQAVVYGDEARCPPLVELIRESGESEGDRVQTD</sequence>
<evidence type="ECO:0000256" key="4">
    <source>
        <dbReference type="SAM" id="MobiDB-lite"/>
    </source>
</evidence>
<protein>
    <recommendedName>
        <fullName evidence="5">Nephrocystin 3-like N-terminal domain-containing protein</fullName>
    </recommendedName>
</protein>
<feature type="repeat" description="ANK" evidence="3">
    <location>
        <begin position="946"/>
        <end position="978"/>
    </location>
</feature>
<dbReference type="Gene3D" id="1.25.40.20">
    <property type="entry name" value="Ankyrin repeat-containing domain"/>
    <property type="match status" value="3"/>
</dbReference>
<feature type="repeat" description="ANK" evidence="3">
    <location>
        <begin position="1015"/>
        <end position="1047"/>
    </location>
</feature>
<feature type="repeat" description="ANK" evidence="3">
    <location>
        <begin position="1151"/>
        <end position="1179"/>
    </location>
</feature>
<gene>
    <name evidence="6" type="ORF">PG993_012639</name>
</gene>
<dbReference type="PROSITE" id="PS50088">
    <property type="entry name" value="ANK_REPEAT"/>
    <property type="match status" value="7"/>
</dbReference>
<keyword evidence="2 3" id="KW-0040">ANK repeat</keyword>
<dbReference type="Proteomes" id="UP001444661">
    <property type="component" value="Unassembled WGS sequence"/>
</dbReference>
<feature type="compositionally biased region" description="Low complexity" evidence="4">
    <location>
        <begin position="1709"/>
        <end position="1720"/>
    </location>
</feature>
<name>A0ABR1S363_9PEZI</name>
<keyword evidence="7" id="KW-1185">Reference proteome</keyword>
<keyword evidence="1" id="KW-0677">Repeat</keyword>
<comment type="caution">
    <text evidence="6">The sequence shown here is derived from an EMBL/GenBank/DDBJ whole genome shotgun (WGS) entry which is preliminary data.</text>
</comment>
<feature type="compositionally biased region" description="Basic and acidic residues" evidence="4">
    <location>
        <begin position="1079"/>
        <end position="1092"/>
    </location>
</feature>
<dbReference type="SUPFAM" id="SSF52540">
    <property type="entry name" value="P-loop containing nucleoside triphosphate hydrolases"/>
    <property type="match status" value="1"/>
</dbReference>
<dbReference type="Pfam" id="PF24883">
    <property type="entry name" value="NPHP3_N"/>
    <property type="match status" value="1"/>
</dbReference>
<feature type="compositionally biased region" description="Polar residues" evidence="4">
    <location>
        <begin position="1661"/>
        <end position="1671"/>
    </location>
</feature>
<dbReference type="PANTHER" id="PTHR24198">
    <property type="entry name" value="ANKYRIN REPEAT AND PROTEIN KINASE DOMAIN-CONTAINING PROTEIN"/>
    <property type="match status" value="1"/>
</dbReference>
<evidence type="ECO:0000256" key="3">
    <source>
        <dbReference type="PROSITE-ProRule" id="PRU00023"/>
    </source>
</evidence>
<evidence type="ECO:0000256" key="1">
    <source>
        <dbReference type="ARBA" id="ARBA00022737"/>
    </source>
</evidence>
<reference evidence="6 7" key="1">
    <citation type="submission" date="2023-01" db="EMBL/GenBank/DDBJ databases">
        <title>Analysis of 21 Apiospora genomes using comparative genomics revels a genus with tremendous synthesis potential of carbohydrate active enzymes and secondary metabolites.</title>
        <authorList>
            <person name="Sorensen T."/>
        </authorList>
    </citation>
    <scope>NUCLEOTIDE SEQUENCE [LARGE SCALE GENOMIC DNA]</scope>
    <source>
        <strain evidence="6 7">CBS 33761</strain>
    </source>
</reference>